<evidence type="ECO:0000256" key="1">
    <source>
        <dbReference type="SAM" id="MobiDB-lite"/>
    </source>
</evidence>
<dbReference type="AlphaFoldDB" id="A0AAV3Q2Q9"/>
<accession>A0AAV3Q2Q9</accession>
<feature type="compositionally biased region" description="Low complexity" evidence="1">
    <location>
        <begin position="92"/>
        <end position="104"/>
    </location>
</feature>
<protein>
    <submittedName>
        <fullName evidence="2">Uncharacterized protein</fullName>
    </submittedName>
</protein>
<sequence>MFIDYDAPLYDPRIRAFPNTEVFRKPPFTSLTSLKHEMMLTLLEILTRPLVQITLMMTLMMTLTTMEMTTTMEELNRPTPPPSPPRDENTHHNNSPNTPLNPSSLESSDDFYIIPLNPNLTEEQIDQFFEAQTEMAAQMSINEYEPFNQNIQRIQVRFYEDFAQVKLALKKRCSELNQTWEDILNRAGFQSENENERDF</sequence>
<evidence type="ECO:0000313" key="3">
    <source>
        <dbReference type="Proteomes" id="UP001454036"/>
    </source>
</evidence>
<dbReference type="Proteomes" id="UP001454036">
    <property type="component" value="Unassembled WGS sequence"/>
</dbReference>
<organism evidence="2 3">
    <name type="scientific">Lithospermum erythrorhizon</name>
    <name type="common">Purple gromwell</name>
    <name type="synonym">Lithospermum officinale var. erythrorhizon</name>
    <dbReference type="NCBI Taxonomy" id="34254"/>
    <lineage>
        <taxon>Eukaryota</taxon>
        <taxon>Viridiplantae</taxon>
        <taxon>Streptophyta</taxon>
        <taxon>Embryophyta</taxon>
        <taxon>Tracheophyta</taxon>
        <taxon>Spermatophyta</taxon>
        <taxon>Magnoliopsida</taxon>
        <taxon>eudicotyledons</taxon>
        <taxon>Gunneridae</taxon>
        <taxon>Pentapetalae</taxon>
        <taxon>asterids</taxon>
        <taxon>lamiids</taxon>
        <taxon>Boraginales</taxon>
        <taxon>Boraginaceae</taxon>
        <taxon>Boraginoideae</taxon>
        <taxon>Lithospermeae</taxon>
        <taxon>Lithospermum</taxon>
    </lineage>
</organism>
<comment type="caution">
    <text evidence="2">The sequence shown here is derived from an EMBL/GenBank/DDBJ whole genome shotgun (WGS) entry which is preliminary data.</text>
</comment>
<feature type="region of interest" description="Disordered" evidence="1">
    <location>
        <begin position="72"/>
        <end position="104"/>
    </location>
</feature>
<evidence type="ECO:0000313" key="2">
    <source>
        <dbReference type="EMBL" id="GAA0157823.1"/>
    </source>
</evidence>
<dbReference type="EMBL" id="BAABME010003194">
    <property type="protein sequence ID" value="GAA0157823.1"/>
    <property type="molecule type" value="Genomic_DNA"/>
</dbReference>
<gene>
    <name evidence="2" type="ORF">LIER_15006</name>
</gene>
<keyword evidence="3" id="KW-1185">Reference proteome</keyword>
<reference evidence="2 3" key="1">
    <citation type="submission" date="2024-01" db="EMBL/GenBank/DDBJ databases">
        <title>The complete chloroplast genome sequence of Lithospermum erythrorhizon: insights into the phylogenetic relationship among Boraginaceae species and the maternal lineages of purple gromwells.</title>
        <authorList>
            <person name="Okada T."/>
            <person name="Watanabe K."/>
        </authorList>
    </citation>
    <scope>NUCLEOTIDE SEQUENCE [LARGE SCALE GENOMIC DNA]</scope>
</reference>
<name>A0AAV3Q2Q9_LITER</name>
<proteinExistence type="predicted"/>